<dbReference type="Pfam" id="PF00535">
    <property type="entry name" value="Glycos_transf_2"/>
    <property type="match status" value="1"/>
</dbReference>
<dbReference type="EMBL" id="CP117880">
    <property type="protein sequence ID" value="WDF68359.1"/>
    <property type="molecule type" value="Genomic_DNA"/>
</dbReference>
<evidence type="ECO:0000313" key="2">
    <source>
        <dbReference type="EMBL" id="WDF68359.1"/>
    </source>
</evidence>
<dbReference type="InterPro" id="IPR029044">
    <property type="entry name" value="Nucleotide-diphossugar_trans"/>
</dbReference>
<evidence type="ECO:0000259" key="1">
    <source>
        <dbReference type="Pfam" id="PF00535"/>
    </source>
</evidence>
<name>A0ABY7WFE7_9SPHI</name>
<dbReference type="PANTHER" id="PTHR22916">
    <property type="entry name" value="GLYCOSYLTRANSFERASE"/>
    <property type="match status" value="1"/>
</dbReference>
<dbReference type="PANTHER" id="PTHR22916:SF67">
    <property type="entry name" value="COLANIC ACID BIOSYNTHESIS GLYCOSYL TRANSFERASE WCAE-RELATED"/>
    <property type="match status" value="1"/>
</dbReference>
<organism evidence="2 3">
    <name type="scientific">Sphingobacterium oryzagri</name>
    <dbReference type="NCBI Taxonomy" id="3025669"/>
    <lineage>
        <taxon>Bacteria</taxon>
        <taxon>Pseudomonadati</taxon>
        <taxon>Bacteroidota</taxon>
        <taxon>Sphingobacteriia</taxon>
        <taxon>Sphingobacteriales</taxon>
        <taxon>Sphingobacteriaceae</taxon>
        <taxon>Sphingobacterium</taxon>
    </lineage>
</organism>
<keyword evidence="3" id="KW-1185">Reference proteome</keyword>
<reference evidence="2 3" key="1">
    <citation type="submission" date="2023-02" db="EMBL/GenBank/DDBJ databases">
        <title>Genome sequence of Sphingobacterium sp. KACC 22765.</title>
        <authorList>
            <person name="Kim S."/>
            <person name="Heo J."/>
            <person name="Kwon S.-W."/>
        </authorList>
    </citation>
    <scope>NUCLEOTIDE SEQUENCE [LARGE SCALE GENOMIC DNA]</scope>
    <source>
        <strain evidence="2 3">KACC 22765</strain>
    </source>
</reference>
<dbReference type="InterPro" id="IPR001173">
    <property type="entry name" value="Glyco_trans_2-like"/>
</dbReference>
<protein>
    <submittedName>
        <fullName evidence="2">Glycosyltransferase family 2 protein</fullName>
    </submittedName>
</protein>
<dbReference type="Gene3D" id="3.90.550.10">
    <property type="entry name" value="Spore Coat Polysaccharide Biosynthesis Protein SpsA, Chain A"/>
    <property type="match status" value="1"/>
</dbReference>
<feature type="domain" description="Glycosyltransferase 2-like" evidence="1">
    <location>
        <begin position="5"/>
        <end position="92"/>
    </location>
</feature>
<dbReference type="Proteomes" id="UP001221558">
    <property type="component" value="Chromosome"/>
</dbReference>
<dbReference type="RefSeq" id="WP_274267092.1">
    <property type="nucleotide sequence ID" value="NZ_CP117880.1"/>
</dbReference>
<accession>A0ABY7WFE7</accession>
<evidence type="ECO:0000313" key="3">
    <source>
        <dbReference type="Proteomes" id="UP001221558"/>
    </source>
</evidence>
<proteinExistence type="predicted"/>
<dbReference type="CDD" id="cd06433">
    <property type="entry name" value="GT_2_WfgS_like"/>
    <property type="match status" value="1"/>
</dbReference>
<sequence length="260" mass="30041">MKKLTIITINFNNGSGLKRTFDSVFEQSMQDFEYIVIDGGSSDSSKQLIEQRQHQIDYWVSESDRGIYHAMNKGIAKASGEYILFLNSGDSFHNASVLANSFPSLKDYDILTGDLNVVSESGMSRVLIAPESLSLYSFYRYSLAHQSSFIRRLCFSELGGYDEDVKITADWKWFVLAVCLYQKSYKKLDMIISDFDINGVSSDPKNFQQILEEKDKVVKEHFSIFFSDYQRFRELDDKIEDLGRSRLFKLFKFVKRIIGK</sequence>
<dbReference type="SUPFAM" id="SSF53448">
    <property type="entry name" value="Nucleotide-diphospho-sugar transferases"/>
    <property type="match status" value="1"/>
</dbReference>
<gene>
    <name evidence="2" type="ORF">PQ465_18955</name>
</gene>